<evidence type="ECO:0000256" key="2">
    <source>
        <dbReference type="SAM" id="SignalP"/>
    </source>
</evidence>
<name>A0A7S2V4D0_9STRA</name>
<feature type="signal peptide" evidence="2">
    <location>
        <begin position="1"/>
        <end position="21"/>
    </location>
</feature>
<protein>
    <recommendedName>
        <fullName evidence="4">Cycloeucalenol cycloisomerase</fullName>
    </recommendedName>
</protein>
<keyword evidence="1" id="KW-1133">Transmembrane helix</keyword>
<accession>A0A7S2V4D0</accession>
<evidence type="ECO:0000313" key="3">
    <source>
        <dbReference type="EMBL" id="CAD9868637.1"/>
    </source>
</evidence>
<dbReference type="PANTHER" id="PTHR35136">
    <property type="entry name" value="CYCLOEUCALENOL CYCLOISOMERASE"/>
    <property type="match status" value="1"/>
</dbReference>
<feature type="transmembrane region" description="Helical" evidence="1">
    <location>
        <begin position="148"/>
        <end position="167"/>
    </location>
</feature>
<feature type="transmembrane region" description="Helical" evidence="1">
    <location>
        <begin position="71"/>
        <end position="88"/>
    </location>
</feature>
<organism evidence="3">
    <name type="scientific">Fibrocapsa japonica</name>
    <dbReference type="NCBI Taxonomy" id="94617"/>
    <lineage>
        <taxon>Eukaryota</taxon>
        <taxon>Sar</taxon>
        <taxon>Stramenopiles</taxon>
        <taxon>Ochrophyta</taxon>
        <taxon>Raphidophyceae</taxon>
        <taxon>Chattonellales</taxon>
        <taxon>Chattonellaceae</taxon>
        <taxon>Fibrocapsa</taxon>
    </lineage>
</organism>
<evidence type="ECO:0000256" key="1">
    <source>
        <dbReference type="SAM" id="Phobius"/>
    </source>
</evidence>
<feature type="transmembrane region" description="Helical" evidence="1">
    <location>
        <begin position="216"/>
        <end position="237"/>
    </location>
</feature>
<sequence length="287" mass="33113">MGEIFAGILTCLFLLYQSLKSNEKSSGCWIASSENPPKREYELFCLYYTPIWIGIFAFIVVAQVYESMAEVEYMVVCGGLCIPLFLYPHFCSESKTVPLAERYSFKANVWLAIYSFIGNYWYTHYFYSVLKASYTFPSWRLNDVPICLYFATFFYFSTYHVFSNMAIRKVVTSFQEGWARWFFLAALILAMSYFTAFAETLTISSFPYYDFEDRNMAYTVGSAFYGIYFIVSFPMFYRIYEKKEAGQGFTLGQVIIDSLGAGMLILILLDIVRLYLGIPLTIGVSGQ</sequence>
<keyword evidence="1" id="KW-0812">Transmembrane</keyword>
<dbReference type="AlphaFoldDB" id="A0A7S2V4D0"/>
<evidence type="ECO:0008006" key="4">
    <source>
        <dbReference type="Google" id="ProtNLM"/>
    </source>
</evidence>
<feature type="transmembrane region" description="Helical" evidence="1">
    <location>
        <begin position="179"/>
        <end position="196"/>
    </location>
</feature>
<gene>
    <name evidence="3" type="ORF">FJAP1339_LOCUS8689</name>
</gene>
<reference evidence="3" key="1">
    <citation type="submission" date="2021-01" db="EMBL/GenBank/DDBJ databases">
        <authorList>
            <person name="Corre E."/>
            <person name="Pelletier E."/>
            <person name="Niang G."/>
            <person name="Scheremetjew M."/>
            <person name="Finn R."/>
            <person name="Kale V."/>
            <person name="Holt S."/>
            <person name="Cochrane G."/>
            <person name="Meng A."/>
            <person name="Brown T."/>
            <person name="Cohen L."/>
        </authorList>
    </citation>
    <scope>NUCLEOTIDE SEQUENCE</scope>
    <source>
        <strain evidence="3">CCMP1661</strain>
    </source>
</reference>
<dbReference type="EMBL" id="HBHR01017340">
    <property type="protein sequence ID" value="CAD9868637.1"/>
    <property type="molecule type" value="Transcribed_RNA"/>
</dbReference>
<keyword evidence="2" id="KW-0732">Signal</keyword>
<feature type="transmembrane region" description="Helical" evidence="1">
    <location>
        <begin position="45"/>
        <end position="65"/>
    </location>
</feature>
<proteinExistence type="predicted"/>
<dbReference type="InterPro" id="IPR020532">
    <property type="entry name" value="Cycloeucalenol_cycloisomerase"/>
</dbReference>
<dbReference type="GO" id="GO:0047793">
    <property type="term" value="F:cycloeucalenol cycloisomerase activity"/>
    <property type="evidence" value="ECO:0007669"/>
    <property type="project" value="InterPro"/>
</dbReference>
<feature type="chain" id="PRO_5030532357" description="Cycloeucalenol cycloisomerase" evidence="2">
    <location>
        <begin position="22"/>
        <end position="287"/>
    </location>
</feature>
<dbReference type="PANTHER" id="PTHR35136:SF1">
    <property type="entry name" value="CYCLOEUCALENOL CYCLOISOMERASE"/>
    <property type="match status" value="1"/>
</dbReference>
<keyword evidence="1" id="KW-0472">Membrane</keyword>
<feature type="transmembrane region" description="Helical" evidence="1">
    <location>
        <begin position="109"/>
        <end position="128"/>
    </location>
</feature>